<gene>
    <name evidence="10" type="ORF">A2V47_08395</name>
</gene>
<dbReference type="NCBIfam" id="TIGR04521">
    <property type="entry name" value="ECF_ATPase_2"/>
    <property type="match status" value="1"/>
</dbReference>
<keyword evidence="4 8" id="KW-0547">Nucleotide-binding</keyword>
<keyword evidence="5 8" id="KW-0067">ATP-binding</keyword>
<accession>A0A1F5AGJ0</accession>
<dbReference type="CDD" id="cd03225">
    <property type="entry name" value="ABC_cobalt_CbiO_domain1"/>
    <property type="match status" value="1"/>
</dbReference>
<keyword evidence="2 8" id="KW-0813">Transport</keyword>
<dbReference type="EC" id="7.-.-.-" evidence="8"/>
<comment type="subcellular location">
    <subcellularLocation>
        <location evidence="1 8">Cell membrane</location>
        <topology evidence="1 8">Peripheral membrane protein</topology>
    </subcellularLocation>
</comment>
<dbReference type="Proteomes" id="UP000177701">
    <property type="component" value="Unassembled WGS sequence"/>
</dbReference>
<proteinExistence type="inferred from homology"/>
<dbReference type="Pfam" id="PF00005">
    <property type="entry name" value="ABC_tran"/>
    <property type="match status" value="1"/>
</dbReference>
<evidence type="ECO:0000256" key="5">
    <source>
        <dbReference type="ARBA" id="ARBA00022840"/>
    </source>
</evidence>
<sequence>MFIHLENICFTYSLGMPFETEALKNINLEIDEGEFIGLIGHTGCGKTTLIQHFNGLLTPTSGKIYVEGVDLNKKGVNLRLVRQKIGLVFQYPENQLFEETIYQEVAFGPRKLGLPEGKIEKRVREALKMVDLDYNLYIERSPFSLSGGEMRRVALASILSIRPKMLILDEPTANLDPQGRDSILSEIKKVHYNFGITVVLVSHNMEMVAETVKRLLVMHRGEIILDDTPREIFEKHANDLVKVGLGLPQVTECMHKLKAKGKDVYTGVLTVDDAESEVLKKVKKTIKRQMLKECNL</sequence>
<dbReference type="InterPro" id="IPR003593">
    <property type="entry name" value="AAA+_ATPase"/>
</dbReference>
<name>A0A1F5AGJ0_9BACT</name>
<comment type="caution">
    <text evidence="10">The sequence shown here is derived from an EMBL/GenBank/DDBJ whole genome shotgun (WGS) entry which is preliminary data.</text>
</comment>
<dbReference type="InterPro" id="IPR003439">
    <property type="entry name" value="ABC_transporter-like_ATP-bd"/>
</dbReference>
<dbReference type="PANTHER" id="PTHR43553">
    <property type="entry name" value="HEAVY METAL TRANSPORTER"/>
    <property type="match status" value="1"/>
</dbReference>
<dbReference type="FunFam" id="3.40.50.300:FF:000224">
    <property type="entry name" value="Energy-coupling factor transporter ATP-binding protein EcfA"/>
    <property type="match status" value="1"/>
</dbReference>
<dbReference type="EMBL" id="MEYH01000003">
    <property type="protein sequence ID" value="OGD17528.1"/>
    <property type="molecule type" value="Genomic_DNA"/>
</dbReference>
<dbReference type="SUPFAM" id="SSF52540">
    <property type="entry name" value="P-loop containing nucleoside triphosphate hydrolases"/>
    <property type="match status" value="1"/>
</dbReference>
<dbReference type="GO" id="GO:0042626">
    <property type="term" value="F:ATPase-coupled transmembrane transporter activity"/>
    <property type="evidence" value="ECO:0007669"/>
    <property type="project" value="TreeGrafter"/>
</dbReference>
<organism evidence="10 11">
    <name type="scientific">Candidatus Sediminicultor quintus</name>
    <dbReference type="NCBI Taxonomy" id="1797291"/>
    <lineage>
        <taxon>Bacteria</taxon>
        <taxon>Pseudomonadati</taxon>
        <taxon>Atribacterota</taxon>
        <taxon>Candidatus Phoenicimicrobiia</taxon>
        <taxon>Candidatus Pheonicimicrobiales</taxon>
        <taxon>Candidatus Phoenicimicrobiaceae</taxon>
        <taxon>Candidatus Sediminicultor</taxon>
    </lineage>
</organism>
<evidence type="ECO:0000256" key="4">
    <source>
        <dbReference type="ARBA" id="ARBA00022741"/>
    </source>
</evidence>
<evidence type="ECO:0000259" key="9">
    <source>
        <dbReference type="PROSITE" id="PS50893"/>
    </source>
</evidence>
<dbReference type="InterPro" id="IPR027417">
    <property type="entry name" value="P-loop_NTPase"/>
</dbReference>
<dbReference type="InterPro" id="IPR030946">
    <property type="entry name" value="EcfA2"/>
</dbReference>
<comment type="function">
    <text evidence="8">ATP-binding (A) component of a common energy-coupling factor (ECF) ABC-transporter complex.</text>
</comment>
<dbReference type="InterPro" id="IPR050095">
    <property type="entry name" value="ECF_ABC_transporter_ATP-bd"/>
</dbReference>
<evidence type="ECO:0000256" key="3">
    <source>
        <dbReference type="ARBA" id="ARBA00022475"/>
    </source>
</evidence>
<dbReference type="Gene3D" id="3.40.50.300">
    <property type="entry name" value="P-loop containing nucleotide triphosphate hydrolases"/>
    <property type="match status" value="1"/>
</dbReference>
<evidence type="ECO:0000256" key="6">
    <source>
        <dbReference type="ARBA" id="ARBA00022967"/>
    </source>
</evidence>
<comment type="similarity">
    <text evidence="8">Belongs to the ABC transporter superfamily. Energy-coupling factor EcfA family.</text>
</comment>
<dbReference type="GO" id="GO:0016887">
    <property type="term" value="F:ATP hydrolysis activity"/>
    <property type="evidence" value="ECO:0007669"/>
    <property type="project" value="InterPro"/>
</dbReference>
<keyword evidence="6" id="KW-1278">Translocase</keyword>
<dbReference type="STRING" id="1797291.A2V47_08395"/>
<dbReference type="PANTHER" id="PTHR43553:SF27">
    <property type="entry name" value="ENERGY-COUPLING FACTOR TRANSPORTER ATP-BINDING PROTEIN ECFA2"/>
    <property type="match status" value="1"/>
</dbReference>
<dbReference type="PROSITE" id="PS50893">
    <property type="entry name" value="ABC_TRANSPORTER_2"/>
    <property type="match status" value="1"/>
</dbReference>
<evidence type="ECO:0000313" key="11">
    <source>
        <dbReference type="Proteomes" id="UP000177701"/>
    </source>
</evidence>
<dbReference type="PROSITE" id="PS00211">
    <property type="entry name" value="ABC_TRANSPORTER_1"/>
    <property type="match status" value="1"/>
</dbReference>
<dbReference type="GO" id="GO:0005524">
    <property type="term" value="F:ATP binding"/>
    <property type="evidence" value="ECO:0007669"/>
    <property type="project" value="UniProtKB-UniRule"/>
</dbReference>
<dbReference type="AlphaFoldDB" id="A0A1F5AGJ0"/>
<dbReference type="GO" id="GO:0043190">
    <property type="term" value="C:ATP-binding cassette (ABC) transporter complex"/>
    <property type="evidence" value="ECO:0007669"/>
    <property type="project" value="TreeGrafter"/>
</dbReference>
<keyword evidence="7 8" id="KW-0472">Membrane</keyword>
<evidence type="ECO:0000256" key="2">
    <source>
        <dbReference type="ARBA" id="ARBA00022448"/>
    </source>
</evidence>
<feature type="domain" description="ABC transporter" evidence="9">
    <location>
        <begin position="3"/>
        <end position="245"/>
    </location>
</feature>
<evidence type="ECO:0000313" key="10">
    <source>
        <dbReference type="EMBL" id="OGD17528.1"/>
    </source>
</evidence>
<dbReference type="InterPro" id="IPR015856">
    <property type="entry name" value="ABC_transpr_CbiO/EcfA_su"/>
</dbReference>
<protein>
    <recommendedName>
        <fullName evidence="8">Energy-coupling factor transporter ATP-binding protein EcfA2</fullName>
        <ecNumber evidence="8">7.-.-.-</ecNumber>
    </recommendedName>
</protein>
<reference evidence="10 11" key="1">
    <citation type="journal article" date="2016" name="Nat. Commun.">
        <title>Thousands of microbial genomes shed light on interconnected biogeochemical processes in an aquifer system.</title>
        <authorList>
            <person name="Anantharaman K."/>
            <person name="Brown C.T."/>
            <person name="Hug L.A."/>
            <person name="Sharon I."/>
            <person name="Castelle C.J."/>
            <person name="Probst A.J."/>
            <person name="Thomas B.C."/>
            <person name="Singh A."/>
            <person name="Wilkins M.J."/>
            <person name="Karaoz U."/>
            <person name="Brodie E.L."/>
            <person name="Williams K.H."/>
            <person name="Hubbard S.S."/>
            <person name="Banfield J.F."/>
        </authorList>
    </citation>
    <scope>NUCLEOTIDE SEQUENCE [LARGE SCALE GENOMIC DNA]</scope>
</reference>
<comment type="subunit">
    <text evidence="8">Forms a stable energy-coupling factor (ECF) transporter complex composed of 2 membrane-embedded substrate-binding proteins (S component), 2 ATP-binding proteins (A component) and 2 transmembrane proteins (T component).</text>
</comment>
<evidence type="ECO:0000256" key="8">
    <source>
        <dbReference type="RuleBase" id="RU365104"/>
    </source>
</evidence>
<keyword evidence="3 8" id="KW-1003">Cell membrane</keyword>
<evidence type="ECO:0000256" key="7">
    <source>
        <dbReference type="ARBA" id="ARBA00023136"/>
    </source>
</evidence>
<dbReference type="InterPro" id="IPR017871">
    <property type="entry name" value="ABC_transporter-like_CS"/>
</dbReference>
<evidence type="ECO:0000256" key="1">
    <source>
        <dbReference type="ARBA" id="ARBA00004202"/>
    </source>
</evidence>
<dbReference type="SMART" id="SM00382">
    <property type="entry name" value="AAA"/>
    <property type="match status" value="1"/>
</dbReference>